<reference evidence="1" key="1">
    <citation type="journal article" date="2020" name="Fungal Divers.">
        <title>Resolving the Mortierellaceae phylogeny through synthesis of multi-gene phylogenetics and phylogenomics.</title>
        <authorList>
            <person name="Vandepol N."/>
            <person name="Liber J."/>
            <person name="Desiro A."/>
            <person name="Na H."/>
            <person name="Kennedy M."/>
            <person name="Barry K."/>
            <person name="Grigoriev I.V."/>
            <person name="Miller A.N."/>
            <person name="O'Donnell K."/>
            <person name="Stajich J.E."/>
            <person name="Bonito G."/>
        </authorList>
    </citation>
    <scope>NUCLEOTIDE SEQUENCE</scope>
    <source>
        <strain evidence="1">BC1065</strain>
    </source>
</reference>
<gene>
    <name evidence="1" type="ORF">DFQ27_001151</name>
</gene>
<keyword evidence="2" id="KW-1185">Reference proteome</keyword>
<accession>A0A9P6TVT7</accession>
<proteinExistence type="predicted"/>
<organism evidence="1 2">
    <name type="scientific">Actinomortierella ambigua</name>
    <dbReference type="NCBI Taxonomy" id="1343610"/>
    <lineage>
        <taxon>Eukaryota</taxon>
        <taxon>Fungi</taxon>
        <taxon>Fungi incertae sedis</taxon>
        <taxon>Mucoromycota</taxon>
        <taxon>Mortierellomycotina</taxon>
        <taxon>Mortierellomycetes</taxon>
        <taxon>Mortierellales</taxon>
        <taxon>Mortierellaceae</taxon>
        <taxon>Actinomortierella</taxon>
    </lineage>
</organism>
<evidence type="ECO:0000313" key="2">
    <source>
        <dbReference type="Proteomes" id="UP000807716"/>
    </source>
</evidence>
<name>A0A9P6TVT7_9FUNG</name>
<dbReference type="AlphaFoldDB" id="A0A9P6TVT7"/>
<dbReference type="Proteomes" id="UP000807716">
    <property type="component" value="Unassembled WGS sequence"/>
</dbReference>
<dbReference type="EMBL" id="JAAAJB010001366">
    <property type="protein sequence ID" value="KAG0248121.1"/>
    <property type="molecule type" value="Genomic_DNA"/>
</dbReference>
<comment type="caution">
    <text evidence="1">The sequence shown here is derived from an EMBL/GenBank/DDBJ whole genome shotgun (WGS) entry which is preliminary data.</text>
</comment>
<evidence type="ECO:0000313" key="1">
    <source>
        <dbReference type="EMBL" id="KAG0248121.1"/>
    </source>
</evidence>
<protein>
    <submittedName>
        <fullName evidence="1">Uncharacterized protein</fullName>
    </submittedName>
</protein>
<sequence length="319" mass="35798">MPKSKSLQNAELQKKKLVKKGRDKLDILTKVLVAQTKAHVETREAGDGLAVFGLLAAEEQALHLLWQSVSWAVFEAMVWVLSRSGFMFRSAALISKMFVGVFGPIGRGDEVVEDTERLLKSPLFRPFILITYSDGKAFFRLDADLIRITLEDDEIDDPLISLPKFKLGMHDVSSFQDESNPTQWSYSVHPLALTAMLTSVSHELGSGFRHTARLLPRTIGWCKGGLEKLPTRVPLWDALVIVVDMRDTISEYRSDGECGRLEAYIPVARAVVGTRDMGVTHLKELKDDPATMRRLERVQRWTLSHLTSSSSSTTSRPFQ</sequence>